<dbReference type="InterPro" id="IPR015422">
    <property type="entry name" value="PyrdxlP-dep_Trfase_small"/>
</dbReference>
<keyword evidence="3 7" id="KW-0032">Aminotransferase</keyword>
<organism evidence="7 8">
    <name type="scientific">Pseudomonas gingeri</name>
    <dbReference type="NCBI Taxonomy" id="117681"/>
    <lineage>
        <taxon>Bacteria</taxon>
        <taxon>Pseudomonadati</taxon>
        <taxon>Pseudomonadota</taxon>
        <taxon>Gammaproteobacteria</taxon>
        <taxon>Pseudomonadales</taxon>
        <taxon>Pseudomonadaceae</taxon>
        <taxon>Pseudomonas</taxon>
    </lineage>
</organism>
<dbReference type="PROSITE" id="PS00600">
    <property type="entry name" value="AA_TRANSFER_CLASS_3"/>
    <property type="match status" value="1"/>
</dbReference>
<evidence type="ECO:0000256" key="3">
    <source>
        <dbReference type="ARBA" id="ARBA00022576"/>
    </source>
</evidence>
<sequence length="428" mass="45376">MSSFQASPLAAMRAKHVSNGVAVAHPITVSRAAGAYIWDDHGNKYLDFVGGIGVLNVGHNHPRVVEAVRKQLESYSHVCFQVAAYEPYVALAEKLNALVSPEASFKSVFFTTGAEAVENAVKIARSHTGRPGVIAFRGGFHGRTLLGMTLTGMSQPYRQTFGPFAPDVYHTPYPNPYRGVSSEQALAALQEVFDTQIAADRVAAIIIEPVQGDGGFVAAPVEFMQALRRLTHERGIVLICDEIQTGFGRTGKMFGFQHSGIKPDLVTVAKSLAGGLPLSGVVGRAELMDSPKPGGLGGTYGGNPLGCAAALAVLDIFESEQLVARSQAIGEQLGDGLRALQQRFSSIGEVRATGAMCAVELVTDLVSKEPDAGLAQRVIDAAREQGLLLIKCGVYRNVVRFLCPLVISESDVTQALVNFEAALQVSGA</sequence>
<dbReference type="GO" id="GO:0034386">
    <property type="term" value="F:4-aminobutyrate:2-oxoglutarate transaminase activity"/>
    <property type="evidence" value="ECO:0007669"/>
    <property type="project" value="UniProtKB-EC"/>
</dbReference>
<dbReference type="EC" id="2.6.1.19" evidence="7"/>
<dbReference type="GO" id="GO:0030170">
    <property type="term" value="F:pyridoxal phosphate binding"/>
    <property type="evidence" value="ECO:0007669"/>
    <property type="project" value="InterPro"/>
</dbReference>
<dbReference type="FunFam" id="3.40.640.10:FF:000013">
    <property type="entry name" value="4-aminobutyrate aminotransferase"/>
    <property type="match status" value="1"/>
</dbReference>
<dbReference type="PANTHER" id="PTHR11986:SF79">
    <property type="entry name" value="ACETYLORNITHINE AMINOTRANSFERASE, MITOCHONDRIAL"/>
    <property type="match status" value="1"/>
</dbReference>
<evidence type="ECO:0000313" key="7">
    <source>
        <dbReference type="EMBL" id="NWC17763.1"/>
    </source>
</evidence>
<dbReference type="SUPFAM" id="SSF53383">
    <property type="entry name" value="PLP-dependent transferases"/>
    <property type="match status" value="1"/>
</dbReference>
<dbReference type="NCBIfam" id="TIGR00700">
    <property type="entry name" value="GABAtrnsam"/>
    <property type="match status" value="1"/>
</dbReference>
<dbReference type="Proteomes" id="UP000517547">
    <property type="component" value="Unassembled WGS sequence"/>
</dbReference>
<dbReference type="EMBL" id="JACAQE010000010">
    <property type="protein sequence ID" value="NWC17763.1"/>
    <property type="molecule type" value="Genomic_DNA"/>
</dbReference>
<dbReference type="Pfam" id="PF00202">
    <property type="entry name" value="Aminotran_3"/>
    <property type="match status" value="1"/>
</dbReference>
<keyword evidence="5 6" id="KW-0663">Pyridoxal phosphate</keyword>
<evidence type="ECO:0000313" key="8">
    <source>
        <dbReference type="Proteomes" id="UP000517547"/>
    </source>
</evidence>
<keyword evidence="4 7" id="KW-0808">Transferase</keyword>
<accession>A0A7Y7Y4L2</accession>
<name>A0A7Y7Y4L2_9PSED</name>
<evidence type="ECO:0000256" key="6">
    <source>
        <dbReference type="RuleBase" id="RU003560"/>
    </source>
</evidence>
<dbReference type="PIRSF" id="PIRSF000521">
    <property type="entry name" value="Transaminase_4ab_Lys_Orn"/>
    <property type="match status" value="1"/>
</dbReference>
<dbReference type="GO" id="GO:0042802">
    <property type="term" value="F:identical protein binding"/>
    <property type="evidence" value="ECO:0007669"/>
    <property type="project" value="TreeGrafter"/>
</dbReference>
<evidence type="ECO:0000256" key="4">
    <source>
        <dbReference type="ARBA" id="ARBA00022679"/>
    </source>
</evidence>
<dbReference type="AlphaFoldDB" id="A0A7Y7Y4L2"/>
<dbReference type="RefSeq" id="WP_042936734.1">
    <property type="nucleotide sequence ID" value="NZ_JACAOK010000047.1"/>
</dbReference>
<dbReference type="Gene3D" id="3.90.1150.10">
    <property type="entry name" value="Aspartate Aminotransferase, domain 1"/>
    <property type="match status" value="1"/>
</dbReference>
<dbReference type="GO" id="GO:0009448">
    <property type="term" value="P:gamma-aminobutyric acid metabolic process"/>
    <property type="evidence" value="ECO:0007669"/>
    <property type="project" value="InterPro"/>
</dbReference>
<dbReference type="InterPro" id="IPR050103">
    <property type="entry name" value="Class-III_PLP-dep_AT"/>
</dbReference>
<proteinExistence type="inferred from homology"/>
<dbReference type="InterPro" id="IPR004632">
    <property type="entry name" value="4NH2But_aminotransferase_bac"/>
</dbReference>
<evidence type="ECO:0000256" key="5">
    <source>
        <dbReference type="ARBA" id="ARBA00022898"/>
    </source>
</evidence>
<comment type="similarity">
    <text evidence="2 6">Belongs to the class-III pyridoxal-phosphate-dependent aminotransferase family.</text>
</comment>
<dbReference type="InterPro" id="IPR005814">
    <property type="entry name" value="Aminotrans_3"/>
</dbReference>
<dbReference type="InterPro" id="IPR015424">
    <property type="entry name" value="PyrdxlP-dep_Trfase"/>
</dbReference>
<gene>
    <name evidence="7" type="primary">gabT</name>
    <name evidence="7" type="ORF">HX845_29195</name>
</gene>
<dbReference type="InterPro" id="IPR049704">
    <property type="entry name" value="Aminotrans_3_PPA_site"/>
</dbReference>
<reference evidence="7 8" key="1">
    <citation type="submission" date="2020-04" db="EMBL/GenBank/DDBJ databases">
        <title>Molecular characterization of pseudomonads from Agaricus bisporus reveal novel blotch 2 pathogens in Western Europe.</title>
        <authorList>
            <person name="Taparia T."/>
            <person name="Krijger M."/>
            <person name="Haynes E."/>
            <person name="Elpinstone J.G."/>
            <person name="Noble R."/>
            <person name="Van Der Wolf J."/>
        </authorList>
    </citation>
    <scope>NUCLEOTIDE SEQUENCE [LARGE SCALE GENOMIC DNA]</scope>
    <source>
        <strain evidence="7 8">IPO3738</strain>
    </source>
</reference>
<dbReference type="Gene3D" id="3.40.640.10">
    <property type="entry name" value="Type I PLP-dependent aspartate aminotransferase-like (Major domain)"/>
    <property type="match status" value="1"/>
</dbReference>
<evidence type="ECO:0000256" key="1">
    <source>
        <dbReference type="ARBA" id="ARBA00001933"/>
    </source>
</evidence>
<comment type="cofactor">
    <cofactor evidence="1">
        <name>pyridoxal 5'-phosphate</name>
        <dbReference type="ChEBI" id="CHEBI:597326"/>
    </cofactor>
</comment>
<comment type="caution">
    <text evidence="7">The sequence shown here is derived from an EMBL/GenBank/DDBJ whole genome shotgun (WGS) entry which is preliminary data.</text>
</comment>
<dbReference type="PANTHER" id="PTHR11986">
    <property type="entry name" value="AMINOTRANSFERASE CLASS III"/>
    <property type="match status" value="1"/>
</dbReference>
<evidence type="ECO:0000256" key="2">
    <source>
        <dbReference type="ARBA" id="ARBA00008954"/>
    </source>
</evidence>
<dbReference type="CDD" id="cd00610">
    <property type="entry name" value="OAT_like"/>
    <property type="match status" value="1"/>
</dbReference>
<dbReference type="InterPro" id="IPR015421">
    <property type="entry name" value="PyrdxlP-dep_Trfase_major"/>
</dbReference>
<protein>
    <submittedName>
        <fullName evidence="7">4-aminobutyrate--2-oxoglutarate transaminase</fullName>
        <ecNumber evidence="7">2.6.1.19</ecNumber>
    </submittedName>
</protein>